<dbReference type="OrthoDB" id="194242at2"/>
<dbReference type="EMBL" id="CP039852">
    <property type="protein sequence ID" value="QCZ94979.1"/>
    <property type="molecule type" value="Genomic_DNA"/>
</dbReference>
<dbReference type="KEGG" id="salk:FBQ74_16520"/>
<proteinExistence type="predicted"/>
<reference evidence="2 3" key="1">
    <citation type="submission" date="2019-04" db="EMBL/GenBank/DDBJ databases">
        <title>Salinimonas iocasae sp. nov., a halophilic bacterium isolated from the outer tube casing of tubeworms in Okinawa Trough.</title>
        <authorList>
            <person name="Zhang H."/>
            <person name="Wang H."/>
            <person name="Li C."/>
        </authorList>
    </citation>
    <scope>NUCLEOTIDE SEQUENCE [LARGE SCALE GENOMIC DNA]</scope>
    <source>
        <strain evidence="2 3">KX18D6</strain>
    </source>
</reference>
<evidence type="ECO:0000313" key="2">
    <source>
        <dbReference type="EMBL" id="QCZ94979.1"/>
    </source>
</evidence>
<protein>
    <submittedName>
        <fullName evidence="2">Adenosine deaminase</fullName>
    </submittedName>
</protein>
<evidence type="ECO:0000256" key="1">
    <source>
        <dbReference type="SAM" id="SignalP"/>
    </source>
</evidence>
<feature type="signal peptide" evidence="1">
    <location>
        <begin position="1"/>
        <end position="22"/>
    </location>
</feature>
<feature type="chain" id="PRO_5023053086" evidence="1">
    <location>
        <begin position="23"/>
        <end position="119"/>
    </location>
</feature>
<dbReference type="PROSITE" id="PS51257">
    <property type="entry name" value="PROKAR_LIPOPROTEIN"/>
    <property type="match status" value="1"/>
</dbReference>
<dbReference type="AlphaFoldDB" id="A0A5B7YJX5"/>
<organism evidence="2 3">
    <name type="scientific">Salinimonas iocasae</name>
    <dbReference type="NCBI Taxonomy" id="2572577"/>
    <lineage>
        <taxon>Bacteria</taxon>
        <taxon>Pseudomonadati</taxon>
        <taxon>Pseudomonadota</taxon>
        <taxon>Gammaproteobacteria</taxon>
        <taxon>Alteromonadales</taxon>
        <taxon>Alteromonadaceae</taxon>
        <taxon>Alteromonas/Salinimonas group</taxon>
        <taxon>Salinimonas</taxon>
    </lineage>
</organism>
<keyword evidence="3" id="KW-1185">Reference proteome</keyword>
<dbReference type="RefSeq" id="WP_139757709.1">
    <property type="nucleotide sequence ID" value="NZ_CP039852.1"/>
</dbReference>
<keyword evidence="1" id="KW-0732">Signal</keyword>
<dbReference type="Proteomes" id="UP000304912">
    <property type="component" value="Chromosome"/>
</dbReference>
<name>A0A5B7YJX5_9ALTE</name>
<evidence type="ECO:0000313" key="3">
    <source>
        <dbReference type="Proteomes" id="UP000304912"/>
    </source>
</evidence>
<accession>A0A5B7YJX5</accession>
<gene>
    <name evidence="2" type="ORF">FBQ74_16520</name>
</gene>
<sequence>MKAKLIGLALATAALTSGCATILTEDNYKMNVTTSNGQQTTVAVDGQNQTVPGVVTVKKENKDKVLVAQDANCSDVALNKEIEGAFFINLLSGGVFGSSTDYGTDKMWRYQESVTVPCS</sequence>